<feature type="compositionally biased region" description="Pro residues" evidence="3">
    <location>
        <begin position="458"/>
        <end position="472"/>
    </location>
</feature>
<dbReference type="STRING" id="1296121.A0A1A6A1K4"/>
<feature type="compositionally biased region" description="Polar residues" evidence="3">
    <location>
        <begin position="706"/>
        <end position="721"/>
    </location>
</feature>
<dbReference type="GO" id="GO:0043066">
    <property type="term" value="P:negative regulation of apoptotic process"/>
    <property type="evidence" value="ECO:0007669"/>
    <property type="project" value="TreeGrafter"/>
</dbReference>
<keyword evidence="2" id="KW-0053">Apoptosis</keyword>
<evidence type="ECO:0000313" key="6">
    <source>
        <dbReference type="Proteomes" id="UP000078595"/>
    </source>
</evidence>
<dbReference type="RefSeq" id="XP_018261783.1">
    <property type="nucleotide sequence ID" value="XM_018409510.1"/>
</dbReference>
<feature type="compositionally biased region" description="Polar residues" evidence="3">
    <location>
        <begin position="955"/>
        <end position="972"/>
    </location>
</feature>
<feature type="compositionally biased region" description="Polar residues" evidence="3">
    <location>
        <begin position="858"/>
        <end position="870"/>
    </location>
</feature>
<dbReference type="VEuPathDB" id="FungiDB:I303_06228"/>
<feature type="compositionally biased region" description="Basic and acidic residues" evidence="3">
    <location>
        <begin position="639"/>
        <end position="648"/>
    </location>
</feature>
<proteinExistence type="inferred from homology"/>
<protein>
    <submittedName>
        <fullName evidence="4">Uncharacterized protein</fullName>
    </submittedName>
</protein>
<organism evidence="4">
    <name type="scientific">Kwoniella dejecticola CBS 10117</name>
    <dbReference type="NCBI Taxonomy" id="1296121"/>
    <lineage>
        <taxon>Eukaryota</taxon>
        <taxon>Fungi</taxon>
        <taxon>Dikarya</taxon>
        <taxon>Basidiomycota</taxon>
        <taxon>Agaricomycotina</taxon>
        <taxon>Tremellomycetes</taxon>
        <taxon>Tremellales</taxon>
        <taxon>Cryptococcaceae</taxon>
        <taxon>Kwoniella</taxon>
    </lineage>
</organism>
<feature type="compositionally biased region" description="Basic and acidic residues" evidence="3">
    <location>
        <begin position="821"/>
        <end position="836"/>
    </location>
</feature>
<reference evidence="5" key="2">
    <citation type="submission" date="2013-07" db="EMBL/GenBank/DDBJ databases">
        <authorList>
            <consortium name="The Broad Institute Genome Sequencing Platform"/>
            <person name="Cuomo C."/>
            <person name="Litvintseva A."/>
            <person name="Chen Y."/>
            <person name="Heitman J."/>
            <person name="Sun S."/>
            <person name="Springer D."/>
            <person name="Dromer F."/>
            <person name="Young S.K."/>
            <person name="Zeng Q."/>
            <person name="Gargeya S."/>
            <person name="Fitzgerald M."/>
            <person name="Abouelleil A."/>
            <person name="Alvarado L."/>
            <person name="Berlin A.M."/>
            <person name="Chapman S.B."/>
            <person name="Dewar J."/>
            <person name="Goldberg J."/>
            <person name="Griggs A."/>
            <person name="Gujja S."/>
            <person name="Hansen M."/>
            <person name="Howarth C."/>
            <person name="Imamovic A."/>
            <person name="Larimer J."/>
            <person name="McCowan C."/>
            <person name="Murphy C."/>
            <person name="Pearson M."/>
            <person name="Priest M."/>
            <person name="Roberts A."/>
            <person name="Saif S."/>
            <person name="Shea T."/>
            <person name="Sykes S."/>
            <person name="Wortman J."/>
            <person name="Nusbaum C."/>
            <person name="Birren B."/>
        </authorList>
    </citation>
    <scope>NUCLEOTIDE SEQUENCE</scope>
    <source>
        <strain evidence="5">CBS 10117</strain>
    </source>
</reference>
<dbReference type="EMBL" id="KI894033">
    <property type="protein sequence ID" value="OBR83941.1"/>
    <property type="molecule type" value="Genomic_DNA"/>
</dbReference>
<feature type="compositionally biased region" description="Polar residues" evidence="3">
    <location>
        <begin position="892"/>
        <end position="907"/>
    </location>
</feature>
<dbReference type="GO" id="GO:0003723">
    <property type="term" value="F:RNA binding"/>
    <property type="evidence" value="ECO:0007669"/>
    <property type="project" value="TreeGrafter"/>
</dbReference>
<feature type="compositionally biased region" description="Low complexity" evidence="3">
    <location>
        <begin position="434"/>
        <end position="444"/>
    </location>
</feature>
<evidence type="ECO:0000256" key="1">
    <source>
        <dbReference type="ARBA" id="ARBA00009515"/>
    </source>
</evidence>
<sequence length="1070" mass="116720">MSSSAAQHALEQARKLMSQALGPKSLTSDKRKFQEHLITLPSYPEYENKAFFGTLVPKLFGEFEDLQDAAIDALLDLCEDEDEKVRIIGIKGLGPTGRADPRWVRGNAGVLLQLLACQPRELKYVKDSLHMLLSVSPAEVFSVMIDDCRNPEEDTGASRKNILKYLEINAAEQRKELLENGRHPEVEETLRNGLFDILTNANEEESKLIIGLLEPMSSISGKNSTEESRARYLKALINSIPSKSSASRVQDLIIAFKRYTEKAAPVDPRLAVLLLARYGEMVIKQGMGENDFSLRWIFHKMKEWTGQAIDKWSEKGNDRDLEEESLAPAFVRTILPPLLGECKTLIRRGNLSSMANIVEPVLYALYRFSTICDRRFQLVHRVDREDLLDLAKESRNMEKRAQKGSIDAEKWGNIVDMAEVLADDRSKVIKIKPSWESIPSSSRSQPPPPSGPSNRNRPVPPSRPANDLPPGPRIADPPKAPRGPRSVDLPAGPRGTQAGSGPPSYNARNPPSGPSGSARPIPSEPSSSRLQTERRRSPERRARSPDRQAGTLERRPRSPERIPRSPARRPRSPERRARSPERRPKSPERRQRTPEIRPRLPGSRAKSPDRRPKSPGIRPRSPQPVRRTGVSSTRSPRSNKPDNPRDAPPHQQRPPTSPVLNGKSVIPPLSDKSRPISISSSNDLSASTSEKVIKVLPTNEGPASLSIRNSANVTAQPPSSHTPTSNPLATSASTAPSLSIRSSKPSEDNSNPTPSTSRVSLADRLGTPALTSSAKRPREADDSKLTQTNDRLTEVKQNERPSLLSRLGSKDRDGEMPQAKRPKEATPDRFADKNQEKPIPQSSESGRVSLLDRINGKPNLSSPRVQPQRNNDFKPSFPSSVPTKPTAHVNGSDPSQSSSKGISILNRSTVSTSSSPQPPTMSMPTQDKGMSILSHSSSFSSTKPPVAPKGFSILNRASSASGSSELLPNLSSETDKSTEEVVRKGRGFREKTPDMDIVMHDAVPASRPGDLVDRLSNGNGNGNGNGSAEGNTSGGGFGIRGIRGRGGSNVGFGGNRSLNGQGGPGGPGRR</sequence>
<gene>
    <name evidence="4" type="ORF">I303_06228</name>
    <name evidence="5" type="ORF">I303_106209</name>
</gene>
<accession>A0A1A6A1K4</accession>
<keyword evidence="6" id="KW-1185">Reference proteome</keyword>
<evidence type="ECO:0000313" key="5">
    <source>
        <dbReference type="EMBL" id="WWC63604.1"/>
    </source>
</evidence>
<feature type="compositionally biased region" description="Gly residues" evidence="3">
    <location>
        <begin position="1019"/>
        <end position="1070"/>
    </location>
</feature>
<dbReference type="GeneID" id="28969927"/>
<feature type="compositionally biased region" description="Basic and acidic residues" evidence="3">
    <location>
        <begin position="571"/>
        <end position="598"/>
    </location>
</feature>
<evidence type="ECO:0000256" key="3">
    <source>
        <dbReference type="SAM" id="MobiDB-lite"/>
    </source>
</evidence>
<feature type="region of interest" description="Disordered" evidence="3">
    <location>
        <begin position="433"/>
        <end position="1070"/>
    </location>
</feature>
<reference evidence="5" key="3">
    <citation type="submission" date="2024-02" db="EMBL/GenBank/DDBJ databases">
        <title>Comparative genomics of Cryptococcus and Kwoniella reveals pathogenesis evolution and contrasting modes of karyotype evolution via chromosome fusion or intercentromeric recombination.</title>
        <authorList>
            <person name="Coelho M.A."/>
            <person name="David-Palma M."/>
            <person name="Shea T."/>
            <person name="Bowers K."/>
            <person name="McGinley-Smith S."/>
            <person name="Mohammad A.W."/>
            <person name="Gnirke A."/>
            <person name="Yurkov A.M."/>
            <person name="Nowrousian M."/>
            <person name="Sun S."/>
            <person name="Cuomo C.A."/>
            <person name="Heitman J."/>
        </authorList>
    </citation>
    <scope>NUCLEOTIDE SEQUENCE</scope>
    <source>
        <strain evidence="5">CBS 10117</strain>
    </source>
</reference>
<feature type="compositionally biased region" description="Polar residues" evidence="3">
    <location>
        <begin position="629"/>
        <end position="638"/>
    </location>
</feature>
<dbReference type="GO" id="GO:0006915">
    <property type="term" value="P:apoptotic process"/>
    <property type="evidence" value="ECO:0007669"/>
    <property type="project" value="UniProtKB-KW"/>
</dbReference>
<dbReference type="KEGG" id="kdj:28969927"/>
<dbReference type="Proteomes" id="UP000078595">
    <property type="component" value="Chromosome 7"/>
</dbReference>
<dbReference type="AlphaFoldDB" id="A0A1A6A1K4"/>
<dbReference type="GO" id="GO:0005634">
    <property type="term" value="C:nucleus"/>
    <property type="evidence" value="ECO:0007669"/>
    <property type="project" value="TreeGrafter"/>
</dbReference>
<dbReference type="InterPro" id="IPR016024">
    <property type="entry name" value="ARM-type_fold"/>
</dbReference>
<dbReference type="SUPFAM" id="SSF48371">
    <property type="entry name" value="ARM repeat"/>
    <property type="match status" value="1"/>
</dbReference>
<comment type="similarity">
    <text evidence="1">Belongs to the API5 family.</text>
</comment>
<name>A0A1A6A1K4_9TREE</name>
<dbReference type="EMBL" id="CP144536">
    <property type="protein sequence ID" value="WWC63604.1"/>
    <property type="molecule type" value="Genomic_DNA"/>
</dbReference>
<dbReference type="PANTHER" id="PTHR12758">
    <property type="entry name" value="APOPTOSIS INHIBITOR 5-RELATED"/>
    <property type="match status" value="1"/>
</dbReference>
<reference evidence="4" key="1">
    <citation type="submission" date="2013-07" db="EMBL/GenBank/DDBJ databases">
        <title>The Genome Sequence of Cryptococcus dejecticola CBS10117.</title>
        <authorList>
            <consortium name="The Broad Institute Genome Sequencing Platform"/>
            <person name="Cuomo C."/>
            <person name="Litvintseva A."/>
            <person name="Chen Y."/>
            <person name="Heitman J."/>
            <person name="Sun S."/>
            <person name="Springer D."/>
            <person name="Dromer F."/>
            <person name="Young S.K."/>
            <person name="Zeng Q."/>
            <person name="Gargeya S."/>
            <person name="Fitzgerald M."/>
            <person name="Abouelleil A."/>
            <person name="Alvarado L."/>
            <person name="Berlin A.M."/>
            <person name="Chapman S.B."/>
            <person name="Dewar J."/>
            <person name="Goldberg J."/>
            <person name="Griggs A."/>
            <person name="Gujja S."/>
            <person name="Hansen M."/>
            <person name="Howarth C."/>
            <person name="Imamovic A."/>
            <person name="Larimer J."/>
            <person name="McCowan C."/>
            <person name="Murphy C."/>
            <person name="Pearson M."/>
            <person name="Priest M."/>
            <person name="Roberts A."/>
            <person name="Saif S."/>
            <person name="Shea T."/>
            <person name="Sykes S."/>
            <person name="Wortman J."/>
            <person name="Nusbaum C."/>
            <person name="Birren B."/>
        </authorList>
    </citation>
    <scope>NUCLEOTIDE SEQUENCE [LARGE SCALE GENOMIC DNA]</scope>
    <source>
        <strain evidence="4">CBS 10117</strain>
    </source>
</reference>
<feature type="compositionally biased region" description="Basic and acidic residues" evidence="3">
    <location>
        <begin position="531"/>
        <end position="563"/>
    </location>
</feature>
<evidence type="ECO:0000313" key="4">
    <source>
        <dbReference type="EMBL" id="OBR83941.1"/>
    </source>
</evidence>
<feature type="compositionally biased region" description="Polar residues" evidence="3">
    <location>
        <begin position="740"/>
        <end position="759"/>
    </location>
</feature>
<feature type="compositionally biased region" description="Low complexity" evidence="3">
    <location>
        <begin position="675"/>
        <end position="689"/>
    </location>
</feature>
<dbReference type="PANTHER" id="PTHR12758:SF19">
    <property type="entry name" value="APOPTOSIS INHIBITOR 5"/>
    <property type="match status" value="1"/>
</dbReference>
<dbReference type="Pfam" id="PF05918">
    <property type="entry name" value="API5"/>
    <property type="match status" value="1"/>
</dbReference>
<dbReference type="OrthoDB" id="19224at2759"/>
<feature type="compositionally biased region" description="Low complexity" evidence="3">
    <location>
        <begin position="722"/>
        <end position="739"/>
    </location>
</feature>
<evidence type="ECO:0000256" key="2">
    <source>
        <dbReference type="ARBA" id="ARBA00022703"/>
    </source>
</evidence>
<feature type="compositionally biased region" description="Basic and acidic residues" evidence="3">
    <location>
        <begin position="973"/>
        <end position="999"/>
    </location>
</feature>
<dbReference type="InterPro" id="IPR008383">
    <property type="entry name" value="API5"/>
</dbReference>
<feature type="compositionally biased region" description="Low complexity" evidence="3">
    <location>
        <begin position="922"/>
        <end position="941"/>
    </location>
</feature>